<gene>
    <name evidence="1" type="ORF">SAPIO_CDS10532</name>
</gene>
<dbReference type="InterPro" id="IPR023213">
    <property type="entry name" value="CAT-like_dom_sf"/>
</dbReference>
<dbReference type="OrthoDB" id="422736at2759"/>
<organism evidence="1 2">
    <name type="scientific">Pseudallescheria apiosperma</name>
    <name type="common">Scedosporium apiospermum</name>
    <dbReference type="NCBI Taxonomy" id="563466"/>
    <lineage>
        <taxon>Eukaryota</taxon>
        <taxon>Fungi</taxon>
        <taxon>Dikarya</taxon>
        <taxon>Ascomycota</taxon>
        <taxon>Pezizomycotina</taxon>
        <taxon>Sordariomycetes</taxon>
        <taxon>Hypocreomycetidae</taxon>
        <taxon>Microascales</taxon>
        <taxon>Microascaceae</taxon>
        <taxon>Scedosporium</taxon>
    </lineage>
</organism>
<dbReference type="PANTHER" id="PTHR36587">
    <property type="entry name" value="EXPRESSION SITE-ASSOCIATED GENE 3 (ESAG3)-LIKE PROTEIN"/>
    <property type="match status" value="1"/>
</dbReference>
<sequence>MRHRLLPNGTRNHNSSDGWTSADYWTSVHIDHALDTHSISPGERKLAIILPADNPSPDLCKVISSAVALGYPAPIIVNWRKDFHTNEDGIGPSQLGKISGTLNYLEWAMSEKAPQSERLTNDDLVLMLDAYDIWLQLPPSVLLNRFFTGNERADRRIAREFGGGVSRGLMRQTVVVSAQKGCMAPRDSISNLHCDGVPESTLPKNVYGLLTDSPLSRILRWKYTRPKYVNSGSFMGPASDVRRYFRRVKDRMDQNLLAMDEGQELGGDQGVFAEIFGEQESWRRRTQQIGPGRDRAQTKLSGEFEYHVGLDYTQELFYPTCYSEHDSYFVSLNDAEEVARESGRLGVSPPRVQGVPRDIEVAERPLSLLDDDGGDDVRRGGRGWGDLPLYVDFWTTAIPVAIHHNAWRDGLKNRRRTWWDKTWYFPYLRRLLQARVKLTETKAPPLVTLPALNGSLDVWPYFSSSPDTAAVLFVRNRNTTKEEWSLERADWGAVCKSSNATMEAKRPWKSAPVAPPLVATDRIVPLSQEDDTQINRDLILNFMMRFDSVLDAEKLHSALEGLLNRPDWKKLGARLRLNSEGKLEYHIPQQFDDTRPPFTYSHINYDVAIGEHPLACRVPSGFAGEEPATVLDPYELFPLMRREDAPTKIEDYLYSDKPQLSLHVVSFTDATLASLTWPHTLWDAMGRREFLLAWTAILAGRDDEVLPLHGFDTDPLSDFCESPKEESKLIDKSLSILQLIVFGIRYWFEHFWYTEEETRIVCIPSAFMKRARETAISELKATRAESGKPTDDVFLSDGDIISAWGARLLAEHLQVGKNQTVCVLNAFGWRSLLSPDILPRSKAYVANASSGIFAFLKGGDILSRPLSYTASEVRRAIAEQGTRSQLEASVKLTRESIRARGVPPMYGDATMQLIIVSNWSKGRFFEMDFSPAIVPGSKSARPGDATGKPTYIQAAGHANGFSIRNAFQISGKDGQGNYWLSASLRKHVWSSIEKALTGTKSTN</sequence>
<evidence type="ECO:0000313" key="1">
    <source>
        <dbReference type="EMBL" id="KEZ39134.1"/>
    </source>
</evidence>
<dbReference type="GeneID" id="27719738"/>
<dbReference type="RefSeq" id="XP_016638933.1">
    <property type="nucleotide sequence ID" value="XM_016784108.1"/>
</dbReference>
<dbReference type="Gene3D" id="3.30.559.10">
    <property type="entry name" value="Chloramphenicol acetyltransferase-like domain"/>
    <property type="match status" value="2"/>
</dbReference>
<reference evidence="1 2" key="1">
    <citation type="journal article" date="2014" name="Genome Announc.">
        <title>Draft genome sequence of the pathogenic fungus Scedosporium apiospermum.</title>
        <authorList>
            <person name="Vandeputte P."/>
            <person name="Ghamrawi S."/>
            <person name="Rechenmann M."/>
            <person name="Iltis A."/>
            <person name="Giraud S."/>
            <person name="Fleury M."/>
            <person name="Thornton C."/>
            <person name="Delhaes L."/>
            <person name="Meyer W."/>
            <person name="Papon N."/>
            <person name="Bouchara J.P."/>
        </authorList>
    </citation>
    <scope>NUCLEOTIDE SEQUENCE [LARGE SCALE GENOMIC DNA]</scope>
    <source>
        <strain evidence="1 2">IHEM 14462</strain>
    </source>
</reference>
<dbReference type="EMBL" id="JOWA01000165">
    <property type="protein sequence ID" value="KEZ39134.1"/>
    <property type="molecule type" value="Genomic_DNA"/>
</dbReference>
<protein>
    <submittedName>
        <fullName evidence="1">Uncharacterized protein</fullName>
    </submittedName>
</protein>
<comment type="caution">
    <text evidence="1">The sequence shown here is derived from an EMBL/GenBank/DDBJ whole genome shotgun (WGS) entry which is preliminary data.</text>
</comment>
<dbReference type="Proteomes" id="UP000028545">
    <property type="component" value="Unassembled WGS sequence"/>
</dbReference>
<proteinExistence type="predicted"/>
<name>A0A084FVM2_PSEDA</name>
<dbReference type="VEuPathDB" id="FungiDB:SAPIO_CDS10532"/>
<evidence type="ECO:0000313" key="2">
    <source>
        <dbReference type="Proteomes" id="UP000028545"/>
    </source>
</evidence>
<dbReference type="AlphaFoldDB" id="A0A084FVM2"/>
<dbReference type="HOGENOM" id="CLU_299187_0_0_1"/>
<dbReference type="PANTHER" id="PTHR36587:SF2">
    <property type="entry name" value="EXPRESSION SITE-ASSOCIATED GENE 3 (ESAG3)-LIKE PROTEIN"/>
    <property type="match status" value="1"/>
</dbReference>
<dbReference type="CDD" id="cd22997">
    <property type="entry name" value="GT_LH"/>
    <property type="match status" value="1"/>
</dbReference>
<keyword evidence="2" id="KW-1185">Reference proteome</keyword>
<accession>A0A084FVM2</accession>
<dbReference type="KEGG" id="sapo:SAPIO_CDS10532"/>
<dbReference type="Pfam" id="PF02458">
    <property type="entry name" value="Transferase"/>
    <property type="match status" value="1"/>
</dbReference>